<evidence type="ECO:0000313" key="9">
    <source>
        <dbReference type="Proteomes" id="UP001230188"/>
    </source>
</evidence>
<accession>A0AAD7UAH9</accession>
<dbReference type="SUPFAM" id="SSF53649">
    <property type="entry name" value="Alkaline phosphatase-like"/>
    <property type="match status" value="1"/>
</dbReference>
<evidence type="ECO:0000256" key="5">
    <source>
        <dbReference type="ARBA" id="ARBA00023180"/>
    </source>
</evidence>
<dbReference type="CDD" id="cd16029">
    <property type="entry name" value="4-S"/>
    <property type="match status" value="1"/>
</dbReference>
<keyword evidence="3" id="KW-0378">Hydrolase</keyword>
<dbReference type="PANTHER" id="PTHR10342:SF274">
    <property type="entry name" value="ARYLSULFATASE B"/>
    <property type="match status" value="1"/>
</dbReference>
<dbReference type="Proteomes" id="UP001230188">
    <property type="component" value="Unassembled WGS sequence"/>
</dbReference>
<evidence type="ECO:0000256" key="4">
    <source>
        <dbReference type="ARBA" id="ARBA00022837"/>
    </source>
</evidence>
<evidence type="ECO:0000256" key="1">
    <source>
        <dbReference type="ARBA" id="ARBA00008779"/>
    </source>
</evidence>
<feature type="domain" description="Sulfatase N-terminal" evidence="7">
    <location>
        <begin position="14"/>
        <end position="312"/>
    </location>
</feature>
<keyword evidence="5" id="KW-0325">Glycoprotein</keyword>
<keyword evidence="9" id="KW-1185">Reference proteome</keyword>
<dbReference type="Gene3D" id="3.30.1120.10">
    <property type="match status" value="1"/>
</dbReference>
<evidence type="ECO:0000256" key="3">
    <source>
        <dbReference type="ARBA" id="ARBA00022801"/>
    </source>
</evidence>
<dbReference type="GO" id="GO:0046872">
    <property type="term" value="F:metal ion binding"/>
    <property type="evidence" value="ECO:0007669"/>
    <property type="project" value="UniProtKB-KW"/>
</dbReference>
<dbReference type="PANTHER" id="PTHR10342">
    <property type="entry name" value="ARYLSULFATASE"/>
    <property type="match status" value="1"/>
</dbReference>
<dbReference type="PROSITE" id="PS00149">
    <property type="entry name" value="SULFATASE_2"/>
    <property type="match status" value="1"/>
</dbReference>
<evidence type="ECO:0000259" key="7">
    <source>
        <dbReference type="Pfam" id="PF00884"/>
    </source>
</evidence>
<reference evidence="8" key="1">
    <citation type="submission" date="2023-01" db="EMBL/GenBank/DDBJ databases">
        <title>Metagenome sequencing of chrysophaentin producing Chrysophaeum taylorii.</title>
        <authorList>
            <person name="Davison J."/>
            <person name="Bewley C."/>
        </authorList>
    </citation>
    <scope>NUCLEOTIDE SEQUENCE</scope>
    <source>
        <strain evidence="8">NIES-1699</strain>
    </source>
</reference>
<dbReference type="AlphaFoldDB" id="A0AAD7UAH9"/>
<dbReference type="InterPro" id="IPR024607">
    <property type="entry name" value="Sulfatase_CS"/>
</dbReference>
<dbReference type="Gene3D" id="3.40.720.10">
    <property type="entry name" value="Alkaline Phosphatase, subunit A"/>
    <property type="match status" value="1"/>
</dbReference>
<comment type="caution">
    <text evidence="8">The sequence shown here is derived from an EMBL/GenBank/DDBJ whole genome shotgun (WGS) entry which is preliminary data.</text>
</comment>
<protein>
    <recommendedName>
        <fullName evidence="7">Sulfatase N-terminal domain-containing protein</fullName>
    </recommendedName>
</protein>
<name>A0AAD7UAH9_9STRA</name>
<dbReference type="EMBL" id="JAQMWT010000439">
    <property type="protein sequence ID" value="KAJ8601311.1"/>
    <property type="molecule type" value="Genomic_DNA"/>
</dbReference>
<dbReference type="Pfam" id="PF00884">
    <property type="entry name" value="Sulfatase"/>
    <property type="match status" value="1"/>
</dbReference>
<dbReference type="InterPro" id="IPR000917">
    <property type="entry name" value="Sulfatase_N"/>
</dbReference>
<proteinExistence type="inferred from homology"/>
<organism evidence="8 9">
    <name type="scientific">Chrysophaeum taylorii</name>
    <dbReference type="NCBI Taxonomy" id="2483200"/>
    <lineage>
        <taxon>Eukaryota</taxon>
        <taxon>Sar</taxon>
        <taxon>Stramenopiles</taxon>
        <taxon>Ochrophyta</taxon>
        <taxon>Pelagophyceae</taxon>
        <taxon>Pelagomonadales</taxon>
        <taxon>Pelagomonadaceae</taxon>
        <taxon>Chrysophaeum</taxon>
    </lineage>
</organism>
<dbReference type="GO" id="GO:0008484">
    <property type="term" value="F:sulfuric ester hydrolase activity"/>
    <property type="evidence" value="ECO:0007669"/>
    <property type="project" value="InterPro"/>
</dbReference>
<dbReference type="InterPro" id="IPR047115">
    <property type="entry name" value="ARSB"/>
</dbReference>
<keyword evidence="4" id="KW-0106">Calcium</keyword>
<comment type="similarity">
    <text evidence="1">Belongs to the sulfatase family.</text>
</comment>
<sequence>MNDIGPNSTDLSWATPRLEALARGGVRLTRYYTMHLCTPARAALLTGKYPMHIGMQHSMLSGNEPWGLPLNNTIAPQYAAALGYRSVAIGKWHLGHFKREYTPLARGFDEYFGYYTGFTDHYRHVSEITFCAIDGAGCWFDLRDGDKPVVDREGDYTMYAMRDKARAAIEAHEDPRVPLFLYFACATVHMPVQPPSDVFSGPQAARLARIPNARRRAFAAATVATDDVAGDIVDALVSRDLWENTIFVCASDNGAQPQTVGAGSNYPFRGMKGFYFEGGVRTHAFVHSRLLGGPATYDGLFSVVDWLPTLFGTVVERADGVDQWANLAAAARGAPVESPRTEVVINVDVVACDPNSTVPDCDDGDYYATGAIVFNQTLKLLRNVFYLPVWPVPLTDDLDNDTLPGWSTDDWYNPVVTDFVFDLADDPTESLDLKTTRPDLYESLSARFDAVLATAVPPAYCSYADDLRARKVFNATKFLGPWLADKATDRETKACIDRDAPSDDEDGSGGNEDEASAEPAVASKGRATYYASVSNPFPNAVYCRYGLLPSASSACADQHSSASLSPRLLQKHP</sequence>
<feature type="region of interest" description="Disordered" evidence="6">
    <location>
        <begin position="494"/>
        <end position="521"/>
    </location>
</feature>
<gene>
    <name evidence="8" type="ORF">CTAYLR_007241</name>
</gene>
<evidence type="ECO:0000313" key="8">
    <source>
        <dbReference type="EMBL" id="KAJ8601311.1"/>
    </source>
</evidence>
<keyword evidence="2" id="KW-0479">Metal-binding</keyword>
<dbReference type="InterPro" id="IPR017850">
    <property type="entry name" value="Alkaline_phosphatase_core_sf"/>
</dbReference>
<feature type="compositionally biased region" description="Acidic residues" evidence="6">
    <location>
        <begin position="502"/>
        <end position="516"/>
    </location>
</feature>
<evidence type="ECO:0000256" key="6">
    <source>
        <dbReference type="SAM" id="MobiDB-lite"/>
    </source>
</evidence>
<evidence type="ECO:0000256" key="2">
    <source>
        <dbReference type="ARBA" id="ARBA00022723"/>
    </source>
</evidence>